<dbReference type="Pfam" id="PF00484">
    <property type="entry name" value="Pro_CA"/>
    <property type="match status" value="1"/>
</dbReference>
<evidence type="ECO:0000256" key="3">
    <source>
        <dbReference type="ARBA" id="ARBA00012925"/>
    </source>
</evidence>
<dbReference type="EMBL" id="BAAAES010000007">
    <property type="protein sequence ID" value="GAA0663213.1"/>
    <property type="molecule type" value="Genomic_DNA"/>
</dbReference>
<keyword evidence="5 8" id="KW-0862">Zinc</keyword>
<dbReference type="PROSITE" id="PS00705">
    <property type="entry name" value="PROK_CO2_ANHYDRASE_2"/>
    <property type="match status" value="1"/>
</dbReference>
<dbReference type="InterPro" id="IPR045066">
    <property type="entry name" value="Beta_CA_cladeB"/>
</dbReference>
<evidence type="ECO:0000256" key="5">
    <source>
        <dbReference type="ARBA" id="ARBA00022833"/>
    </source>
</evidence>
<dbReference type="CDD" id="cd00884">
    <property type="entry name" value="beta_CA_cladeB"/>
    <property type="match status" value="1"/>
</dbReference>
<evidence type="ECO:0000256" key="2">
    <source>
        <dbReference type="ARBA" id="ARBA00006217"/>
    </source>
</evidence>
<dbReference type="SMART" id="SM00947">
    <property type="entry name" value="Pro_CA"/>
    <property type="match status" value="1"/>
</dbReference>
<dbReference type="RefSeq" id="WP_163958700.1">
    <property type="nucleotide sequence ID" value="NZ_BAAAES010000007.1"/>
</dbReference>
<dbReference type="InterPro" id="IPR036874">
    <property type="entry name" value="Carbonic_anhydrase_sf"/>
</dbReference>
<evidence type="ECO:0000256" key="1">
    <source>
        <dbReference type="ARBA" id="ARBA00001947"/>
    </source>
</evidence>
<comment type="function">
    <text evidence="8">Reversible hydration of carbon dioxide.</text>
</comment>
<dbReference type="PROSITE" id="PS00704">
    <property type="entry name" value="PROK_CO2_ANHYDRASE_1"/>
    <property type="match status" value="1"/>
</dbReference>
<gene>
    <name evidence="9" type="ORF">GCM10009102_10360</name>
</gene>
<reference evidence="9 10" key="1">
    <citation type="journal article" date="2019" name="Int. J. Syst. Evol. Microbiol.">
        <title>The Global Catalogue of Microorganisms (GCM) 10K type strain sequencing project: providing services to taxonomists for standard genome sequencing and annotation.</title>
        <authorList>
            <consortium name="The Broad Institute Genomics Platform"/>
            <consortium name="The Broad Institute Genome Sequencing Center for Infectious Disease"/>
            <person name="Wu L."/>
            <person name="Ma J."/>
        </authorList>
    </citation>
    <scope>NUCLEOTIDE SEQUENCE [LARGE SCALE GENOMIC DNA]</scope>
    <source>
        <strain evidence="9 10">JCM 14603</strain>
    </source>
</reference>
<comment type="similarity">
    <text evidence="2 8">Belongs to the beta-class carbonic anhydrase family.</text>
</comment>
<keyword evidence="6 8" id="KW-0456">Lyase</keyword>
<proteinExistence type="inferred from homology"/>
<dbReference type="InterPro" id="IPR015892">
    <property type="entry name" value="Carbonic_anhydrase_CS"/>
</dbReference>
<comment type="caution">
    <text evidence="9">The sequence shown here is derived from an EMBL/GenBank/DDBJ whole genome shotgun (WGS) entry which is preliminary data.</text>
</comment>
<evidence type="ECO:0000313" key="10">
    <source>
        <dbReference type="Proteomes" id="UP001500238"/>
    </source>
</evidence>
<organism evidence="9 10">
    <name type="scientific">Sphingomonas insulae</name>
    <dbReference type="NCBI Taxonomy" id="424800"/>
    <lineage>
        <taxon>Bacteria</taxon>
        <taxon>Pseudomonadati</taxon>
        <taxon>Pseudomonadota</taxon>
        <taxon>Alphaproteobacteria</taxon>
        <taxon>Sphingomonadales</taxon>
        <taxon>Sphingomonadaceae</taxon>
        <taxon>Sphingomonas</taxon>
    </lineage>
</organism>
<evidence type="ECO:0000313" key="9">
    <source>
        <dbReference type="EMBL" id="GAA0663213.1"/>
    </source>
</evidence>
<evidence type="ECO:0000256" key="8">
    <source>
        <dbReference type="RuleBase" id="RU003956"/>
    </source>
</evidence>
<dbReference type="EC" id="4.2.1.1" evidence="3 8"/>
<keyword evidence="4" id="KW-0479">Metal-binding</keyword>
<evidence type="ECO:0000256" key="6">
    <source>
        <dbReference type="ARBA" id="ARBA00023239"/>
    </source>
</evidence>
<evidence type="ECO:0000256" key="7">
    <source>
        <dbReference type="ARBA" id="ARBA00048348"/>
    </source>
</evidence>
<name>A0ABN1HQT3_9SPHN</name>
<dbReference type="PANTHER" id="PTHR11002">
    <property type="entry name" value="CARBONIC ANHYDRASE"/>
    <property type="match status" value="1"/>
</dbReference>
<protein>
    <recommendedName>
        <fullName evidence="3 8">Carbonic anhydrase</fullName>
        <ecNumber evidence="3 8">4.2.1.1</ecNumber>
    </recommendedName>
    <alternativeName>
        <fullName evidence="8">Carbonate dehydratase</fullName>
    </alternativeName>
</protein>
<accession>A0ABN1HQT3</accession>
<comment type="catalytic activity">
    <reaction evidence="7 8">
        <text>hydrogencarbonate + H(+) = CO2 + H2O</text>
        <dbReference type="Rhea" id="RHEA:10748"/>
        <dbReference type="ChEBI" id="CHEBI:15377"/>
        <dbReference type="ChEBI" id="CHEBI:15378"/>
        <dbReference type="ChEBI" id="CHEBI:16526"/>
        <dbReference type="ChEBI" id="CHEBI:17544"/>
        <dbReference type="EC" id="4.2.1.1"/>
    </reaction>
</comment>
<evidence type="ECO:0000256" key="4">
    <source>
        <dbReference type="ARBA" id="ARBA00022723"/>
    </source>
</evidence>
<sequence>MTDFSNMIEGYRRFRKGGWTQQRERWTELSAGQSPKVMVIACSDSRVDPSQIFDTSPGEIFAVRNVANLVPPFETGGGYHGVSAAVEFAVTQLEVPEVVVMGHASCGGCAAALSHGFKDSEPGKGKFISDWVGLLDDARERVIGKFGDGAEAKREMEHEAVRVSIANLRTFPFVAEREAAGKLKLRGAYFAIADGVLHVMDDDEVFVPA</sequence>
<dbReference type="PANTHER" id="PTHR11002:SF76">
    <property type="entry name" value="CARBONIC ANHYDRASE"/>
    <property type="match status" value="1"/>
</dbReference>
<dbReference type="Gene3D" id="3.40.1050.10">
    <property type="entry name" value="Carbonic anhydrase"/>
    <property type="match status" value="1"/>
</dbReference>
<dbReference type="SUPFAM" id="SSF53056">
    <property type="entry name" value="beta-carbonic anhydrase, cab"/>
    <property type="match status" value="1"/>
</dbReference>
<comment type="cofactor">
    <cofactor evidence="1">
        <name>Zn(2+)</name>
        <dbReference type="ChEBI" id="CHEBI:29105"/>
    </cofactor>
</comment>
<keyword evidence="10" id="KW-1185">Reference proteome</keyword>
<dbReference type="InterPro" id="IPR001765">
    <property type="entry name" value="Carbonic_anhydrase"/>
</dbReference>
<dbReference type="Proteomes" id="UP001500238">
    <property type="component" value="Unassembled WGS sequence"/>
</dbReference>